<sequence length="202" mass="21290">MEKVERPGSPASNDTDGSGPLEPRAGVVGYWDRLVGPTATPAEQGLTIATASLWTVAVCGYAVDAELGWSALQFAVVAVITFDVAGGVTANATASGRRWWHRDGRTDVDHFTFVAAHVHPFVLAALFADVTWTAAAIVYTVLLLASTAILSVGPSLRRATALALFSGWVLFAAYQTILPVGLEWFGTLLALKLLVSHLVGGE</sequence>
<organism evidence="3 4">
    <name type="scientific">Natronoglomus mannanivorans</name>
    <dbReference type="NCBI Taxonomy" id="2979990"/>
    <lineage>
        <taxon>Archaea</taxon>
        <taxon>Methanobacteriati</taxon>
        <taxon>Methanobacteriota</taxon>
        <taxon>Stenosarchaea group</taxon>
        <taxon>Halobacteria</taxon>
        <taxon>Halobacteriales</taxon>
        <taxon>Natrialbaceae</taxon>
        <taxon>Natronoglomus</taxon>
    </lineage>
</organism>
<comment type="caution">
    <text evidence="3">The sequence shown here is derived from an EMBL/GenBank/DDBJ whole genome shotgun (WGS) entry which is preliminary data.</text>
</comment>
<dbReference type="Proteomes" id="UP001320972">
    <property type="component" value="Unassembled WGS sequence"/>
</dbReference>
<keyword evidence="2" id="KW-0812">Transmembrane</keyword>
<evidence type="ECO:0000313" key="3">
    <source>
        <dbReference type="EMBL" id="MCU4975679.1"/>
    </source>
</evidence>
<proteinExistence type="predicted"/>
<protein>
    <submittedName>
        <fullName evidence="3">Uncharacterized protein</fullName>
    </submittedName>
</protein>
<dbReference type="EMBL" id="JAOPKB010000022">
    <property type="protein sequence ID" value="MCU4975679.1"/>
    <property type="molecule type" value="Genomic_DNA"/>
</dbReference>
<feature type="transmembrane region" description="Helical" evidence="2">
    <location>
        <begin position="134"/>
        <end position="152"/>
    </location>
</feature>
<keyword evidence="4" id="KW-1185">Reference proteome</keyword>
<reference evidence="3 4" key="1">
    <citation type="submission" date="2022-09" db="EMBL/GenBank/DDBJ databases">
        <title>Enrichment on poylsaccharides allowed isolation of novel metabolic and taxonomic groups of Haloarchaea.</title>
        <authorList>
            <person name="Sorokin D.Y."/>
            <person name="Elcheninov A.G."/>
            <person name="Khizhniak T.V."/>
            <person name="Kolganova T.V."/>
            <person name="Kublanov I.V."/>
        </authorList>
    </citation>
    <scope>NUCLEOTIDE SEQUENCE [LARGE SCALE GENOMIC DNA]</scope>
    <source>
        <strain evidence="3 4">AArc-m2/3/4</strain>
    </source>
</reference>
<gene>
    <name evidence="3" type="ORF">OB955_23615</name>
</gene>
<evidence type="ECO:0000256" key="1">
    <source>
        <dbReference type="SAM" id="MobiDB-lite"/>
    </source>
</evidence>
<dbReference type="RefSeq" id="WP_338009324.1">
    <property type="nucleotide sequence ID" value="NZ_JAOPKB010000022.1"/>
</dbReference>
<feature type="region of interest" description="Disordered" evidence="1">
    <location>
        <begin position="1"/>
        <end position="23"/>
    </location>
</feature>
<keyword evidence="2" id="KW-1133">Transmembrane helix</keyword>
<accession>A0ABT2QLB5</accession>
<name>A0ABT2QLB5_9EURY</name>
<keyword evidence="2" id="KW-0472">Membrane</keyword>
<feature type="transmembrane region" description="Helical" evidence="2">
    <location>
        <begin position="159"/>
        <end position="178"/>
    </location>
</feature>
<evidence type="ECO:0000256" key="2">
    <source>
        <dbReference type="SAM" id="Phobius"/>
    </source>
</evidence>
<evidence type="ECO:0000313" key="4">
    <source>
        <dbReference type="Proteomes" id="UP001320972"/>
    </source>
</evidence>